<dbReference type="AlphaFoldDB" id="H0UR80"/>
<evidence type="ECO:0000256" key="2">
    <source>
        <dbReference type="ARBA" id="ARBA00011255"/>
    </source>
</evidence>
<name>H0UR80_9BACT</name>
<organism evidence="8 9">
    <name type="scientific">Thermanaerovibrio velox DSM 12556</name>
    <dbReference type="NCBI Taxonomy" id="926567"/>
    <lineage>
        <taxon>Bacteria</taxon>
        <taxon>Thermotogati</taxon>
        <taxon>Synergistota</taxon>
        <taxon>Synergistia</taxon>
        <taxon>Synergistales</taxon>
        <taxon>Synergistaceae</taxon>
        <taxon>Thermanaerovibrio</taxon>
    </lineage>
</organism>
<evidence type="ECO:0000259" key="7">
    <source>
        <dbReference type="Pfam" id="PF07195"/>
    </source>
</evidence>
<dbReference type="InterPro" id="IPR040026">
    <property type="entry name" value="FliD"/>
</dbReference>
<evidence type="ECO:0000256" key="1">
    <source>
        <dbReference type="ARBA" id="ARBA00009764"/>
    </source>
</evidence>
<evidence type="ECO:0000313" key="9">
    <source>
        <dbReference type="Proteomes" id="UP000005730"/>
    </source>
</evidence>
<comment type="function">
    <text evidence="5">Required for morphogenesis and for the elongation of the flagellar filament by facilitating polymerization of the flagellin monomers at the tip of growing filament. Forms a capping structure, which prevents flagellin subunits (transported through the central channel of the flagellum) from leaking out without polymerization at the distal end.</text>
</comment>
<dbReference type="OrthoDB" id="1530at2"/>
<evidence type="ECO:0000256" key="3">
    <source>
        <dbReference type="ARBA" id="ARBA00023054"/>
    </source>
</evidence>
<gene>
    <name evidence="8" type="ORF">TheveDRAFT_0679</name>
</gene>
<reference evidence="8 9" key="1">
    <citation type="submission" date="2011-10" db="EMBL/GenBank/DDBJ databases">
        <title>The Noncontiguous Finished genome of Thermanaerovibrio velox DSM 12556.</title>
        <authorList>
            <consortium name="US DOE Joint Genome Institute (JGI-PGF)"/>
            <person name="Lucas S."/>
            <person name="Copeland A."/>
            <person name="Lapidus A."/>
            <person name="Glavina del Rio T."/>
            <person name="Dalin E."/>
            <person name="Tice H."/>
            <person name="Bruce D."/>
            <person name="Goodwin L."/>
            <person name="Pitluck S."/>
            <person name="Peters L."/>
            <person name="Mikhailova N."/>
            <person name="Teshima H."/>
            <person name="Kyrpides N."/>
            <person name="Mavromatis K."/>
            <person name="Ivanova N."/>
            <person name="Markowitz V."/>
            <person name="Cheng J.-F."/>
            <person name="Hugenholtz P."/>
            <person name="Woyke T."/>
            <person name="Wu D."/>
            <person name="Spring S."/>
            <person name="Brambilla E.-M."/>
            <person name="Klenk H.-P."/>
            <person name="Eisen J.A."/>
        </authorList>
    </citation>
    <scope>NUCLEOTIDE SEQUENCE [LARGE SCALE GENOMIC DNA]</scope>
    <source>
        <strain evidence="8 9">DSM 12556</strain>
    </source>
</reference>
<evidence type="ECO:0000256" key="5">
    <source>
        <dbReference type="RuleBase" id="RU362066"/>
    </source>
</evidence>
<dbReference type="STRING" id="926567.TheveDRAFT_0679"/>
<comment type="subcellular location">
    <subcellularLocation>
        <location evidence="5">Secreted</location>
    </subcellularLocation>
    <subcellularLocation>
        <location evidence="5">Bacterial flagellum</location>
    </subcellularLocation>
</comment>
<evidence type="ECO:0000259" key="6">
    <source>
        <dbReference type="Pfam" id="PF02465"/>
    </source>
</evidence>
<sequence>MGDPLFQFTGVTSQIDWGTMLDKIMENARKPEKIWQEEKDKLELKKGLYDELSASMKQLRNSITSLKLSSTYNKKQAELTSLEAGKSANAILTATADTSAAINQWTIKVNQVAKAERRTSDRFDSVSSALNLSGTFRIYVGKQWAEVSVANSDSLRDINLKIQKALDSTGSNLAITSKIVDNRIVIESTATGLGRSGPKASETFKMGSSNTFYLPREVNGWYPSSVTIQSGSVTYASGTDYSYDAATGTITWLGTNKPASGSDFKVTYSQDTETITRGTGATDNMALPSPRPSSILITQGSNTYVEGKHFTYNSSTGEITWTSSSQPATSTNYTVKYLYYSNDNVFYLQDVSGTVVSGDKLSGTGLGLMGTSGHTGAQNALFEVDGQEVERDSNTVEDLIAGVKLNLVGTGTVRLDVTVDAQSAVEGLNNFVAAYNDVMDWINIRLTEESKTEKASGSNKNDDFYKKFGLLHGDSLLWQIKDQMRQLISFPLSNLPNTYSSRGYLSSTTPLNIKGDMVLDIGGMRARITVSESDSLENIKAKLTGLTDATAGTNGNPKGGKLPLSVSVEKGKLVIRSTSNSIDGRTTRSDTVSRNTASSWDLLPYTPSVAAPISGALVIKQGSTVYTENVDYTVQTVENSNGAFESRIVWLSGGRRPSGNYSVQYTYDPGKVAISTTGSLSTMGFSQDGTRNSVTYAGIATEKANYGKSGKLEFNVETFMARMRDDNNGVANLMSSIMNKLDQFLGNMVDTTQVTVGTEVVVKGRIAARVSSIKEQQKAIDKRIADFENRLKIMQQSYYNQFVAMEKTISKMNQQLSWLAGIVAQLSGVKQQ</sequence>
<keyword evidence="4 5" id="KW-0975">Bacterial flagellum</keyword>
<comment type="subunit">
    <text evidence="2 5">Homopentamer.</text>
</comment>
<feature type="domain" description="Flagellar hook-associated protein 2 N-terminal" evidence="6">
    <location>
        <begin position="13"/>
        <end position="115"/>
    </location>
</feature>
<dbReference type="PANTHER" id="PTHR30288:SF0">
    <property type="entry name" value="FLAGELLAR HOOK-ASSOCIATED PROTEIN 2"/>
    <property type="match status" value="1"/>
</dbReference>
<feature type="domain" description="Flagellar hook-associated protein 2 C-terminal" evidence="7">
    <location>
        <begin position="687"/>
        <end position="814"/>
    </location>
</feature>
<feature type="domain" description="Flagellar hook-associated protein 2 C-terminal" evidence="7">
    <location>
        <begin position="377"/>
        <end position="490"/>
    </location>
</feature>
<keyword evidence="8" id="KW-0969">Cilium</keyword>
<dbReference type="RefSeq" id="WP_006583330.1">
    <property type="nucleotide sequence ID" value="NZ_CM001377.1"/>
</dbReference>
<dbReference type="HOGENOM" id="CLU_341286_0_0_0"/>
<dbReference type="eggNOG" id="COG1345">
    <property type="taxonomic scope" value="Bacteria"/>
</dbReference>
<dbReference type="EMBL" id="CM001377">
    <property type="protein sequence ID" value="EHM09836.1"/>
    <property type="molecule type" value="Genomic_DNA"/>
</dbReference>
<evidence type="ECO:0000256" key="4">
    <source>
        <dbReference type="ARBA" id="ARBA00023143"/>
    </source>
</evidence>
<dbReference type="GO" id="GO:0009424">
    <property type="term" value="C:bacterial-type flagellum hook"/>
    <property type="evidence" value="ECO:0007669"/>
    <property type="project" value="UniProtKB-UniRule"/>
</dbReference>
<dbReference type="Proteomes" id="UP000005730">
    <property type="component" value="Chromosome"/>
</dbReference>
<keyword evidence="3" id="KW-0175">Coiled coil</keyword>
<keyword evidence="8" id="KW-0282">Flagellum</keyword>
<evidence type="ECO:0000313" key="8">
    <source>
        <dbReference type="EMBL" id="EHM09836.1"/>
    </source>
</evidence>
<keyword evidence="5" id="KW-0964">Secreted</keyword>
<comment type="similarity">
    <text evidence="1 5">Belongs to the FliD family.</text>
</comment>
<dbReference type="Pfam" id="PF07195">
    <property type="entry name" value="FliD_C"/>
    <property type="match status" value="2"/>
</dbReference>
<proteinExistence type="inferred from homology"/>
<protein>
    <recommendedName>
        <fullName evidence="5">Flagellar hook-associated protein 2</fullName>
        <shortName evidence="5">HAP2</shortName>
    </recommendedName>
    <alternativeName>
        <fullName evidence="5">Flagellar cap protein</fullName>
    </alternativeName>
</protein>
<dbReference type="GO" id="GO:0007155">
    <property type="term" value="P:cell adhesion"/>
    <property type="evidence" value="ECO:0007669"/>
    <property type="project" value="InterPro"/>
</dbReference>
<dbReference type="GO" id="GO:0005576">
    <property type="term" value="C:extracellular region"/>
    <property type="evidence" value="ECO:0007669"/>
    <property type="project" value="UniProtKB-SubCell"/>
</dbReference>
<accession>H0UR80</accession>
<dbReference type="InterPro" id="IPR003481">
    <property type="entry name" value="FliD_N"/>
</dbReference>
<keyword evidence="9" id="KW-1185">Reference proteome</keyword>
<dbReference type="Pfam" id="PF02465">
    <property type="entry name" value="FliD_N"/>
    <property type="match status" value="1"/>
</dbReference>
<keyword evidence="8" id="KW-0966">Cell projection</keyword>
<dbReference type="GO" id="GO:0071973">
    <property type="term" value="P:bacterial-type flagellum-dependent cell motility"/>
    <property type="evidence" value="ECO:0007669"/>
    <property type="project" value="TreeGrafter"/>
</dbReference>
<dbReference type="InterPro" id="IPR010809">
    <property type="entry name" value="FliD_C"/>
</dbReference>
<dbReference type="GO" id="GO:0009421">
    <property type="term" value="C:bacterial-type flagellum filament cap"/>
    <property type="evidence" value="ECO:0007669"/>
    <property type="project" value="InterPro"/>
</dbReference>
<dbReference type="PANTHER" id="PTHR30288">
    <property type="entry name" value="FLAGELLAR CAP/ASSEMBLY PROTEIN FLID"/>
    <property type="match status" value="1"/>
</dbReference>